<accession>A0A3S5CHH8</accession>
<proteinExistence type="predicted"/>
<comment type="caution">
    <text evidence="2">The sequence shown here is derived from an EMBL/GenBank/DDBJ whole genome shotgun (WGS) entry which is preliminary data.</text>
</comment>
<feature type="region of interest" description="Disordered" evidence="1">
    <location>
        <begin position="54"/>
        <end position="82"/>
    </location>
</feature>
<sequence length="223" mass="23362">MKTKKSVDQSTLESHSTINLLTTHYSLLSTGLASTADPTCRPFSASPVASRPTCSHLQSKLQQPTQPLRQEQAPYEKLSDGLDLSGTIQTSGALNLPAFSSSISGSDDGGVCVCNSIGTDSCGGGPFTSQSTDFVGTIDSSSSSPCSVAFSPTIGRAETISLTTRSVDEVPMDLRRTLIQPEELCQSPFSAQQLARPSEPGWCPSLIGSVNPISFASTIIAEL</sequence>
<name>A0A3S5CHH8_9PLAT</name>
<reference evidence="2" key="1">
    <citation type="submission" date="2018-11" db="EMBL/GenBank/DDBJ databases">
        <authorList>
            <consortium name="Pathogen Informatics"/>
        </authorList>
    </citation>
    <scope>NUCLEOTIDE SEQUENCE</scope>
</reference>
<dbReference type="Proteomes" id="UP000784294">
    <property type="component" value="Unassembled WGS sequence"/>
</dbReference>
<keyword evidence="3" id="KW-1185">Reference proteome</keyword>
<evidence type="ECO:0000313" key="3">
    <source>
        <dbReference type="Proteomes" id="UP000784294"/>
    </source>
</evidence>
<feature type="compositionally biased region" description="Polar residues" evidence="1">
    <location>
        <begin position="54"/>
        <end position="69"/>
    </location>
</feature>
<protein>
    <submittedName>
        <fullName evidence="2">Uncharacterized protein</fullName>
    </submittedName>
</protein>
<evidence type="ECO:0000256" key="1">
    <source>
        <dbReference type="SAM" id="MobiDB-lite"/>
    </source>
</evidence>
<organism evidence="2 3">
    <name type="scientific">Protopolystoma xenopodis</name>
    <dbReference type="NCBI Taxonomy" id="117903"/>
    <lineage>
        <taxon>Eukaryota</taxon>
        <taxon>Metazoa</taxon>
        <taxon>Spiralia</taxon>
        <taxon>Lophotrochozoa</taxon>
        <taxon>Platyhelminthes</taxon>
        <taxon>Monogenea</taxon>
        <taxon>Polyopisthocotylea</taxon>
        <taxon>Polystomatidea</taxon>
        <taxon>Polystomatidae</taxon>
        <taxon>Protopolystoma</taxon>
    </lineage>
</organism>
<evidence type="ECO:0000313" key="2">
    <source>
        <dbReference type="EMBL" id="VEL21821.1"/>
    </source>
</evidence>
<gene>
    <name evidence="2" type="ORF">PXEA_LOCUS15261</name>
</gene>
<dbReference type="AlphaFoldDB" id="A0A3S5CHH8"/>
<dbReference type="EMBL" id="CAAALY010053263">
    <property type="protein sequence ID" value="VEL21821.1"/>
    <property type="molecule type" value="Genomic_DNA"/>
</dbReference>